<evidence type="ECO:0000256" key="4">
    <source>
        <dbReference type="ARBA" id="ARBA00022475"/>
    </source>
</evidence>
<comment type="subcellular location">
    <subcellularLocation>
        <location evidence="13">Cell membrane</location>
        <topology evidence="13">Multi-pass membrane protein</topology>
    </subcellularLocation>
    <subcellularLocation>
        <location evidence="1">Membrane</location>
        <topology evidence="1">Multi-pass membrane protein</topology>
    </subcellularLocation>
</comment>
<feature type="transmembrane region" description="Helical" evidence="13">
    <location>
        <begin position="336"/>
        <end position="356"/>
    </location>
</feature>
<dbReference type="InterPro" id="IPR023051">
    <property type="entry name" value="Kup"/>
</dbReference>
<gene>
    <name evidence="13" type="primary">kup</name>
    <name evidence="14" type="ORF">C3928_10850</name>
</gene>
<feature type="transmembrane region" description="Helical" evidence="13">
    <location>
        <begin position="138"/>
        <end position="154"/>
    </location>
</feature>
<dbReference type="InterPro" id="IPR053952">
    <property type="entry name" value="K_trans_C"/>
</dbReference>
<evidence type="ECO:0000256" key="2">
    <source>
        <dbReference type="ARBA" id="ARBA00007019"/>
    </source>
</evidence>
<dbReference type="GO" id="GO:0015293">
    <property type="term" value="F:symporter activity"/>
    <property type="evidence" value="ECO:0007669"/>
    <property type="project" value="UniProtKB-UniRule"/>
</dbReference>
<name>A0A2S6EWK3_LEGPN</name>
<dbReference type="GO" id="GO:0015079">
    <property type="term" value="F:potassium ion transmembrane transporter activity"/>
    <property type="evidence" value="ECO:0007669"/>
    <property type="project" value="UniProtKB-UniRule"/>
</dbReference>
<comment type="caution">
    <text evidence="14">The sequence shown here is derived from an EMBL/GenBank/DDBJ whole genome shotgun (WGS) entry which is preliminary data.</text>
</comment>
<keyword evidence="6 13" id="KW-0633">Potassium transport</keyword>
<dbReference type="OrthoDB" id="9805577at2"/>
<feature type="transmembrane region" description="Helical" evidence="13">
    <location>
        <begin position="368"/>
        <end position="389"/>
    </location>
</feature>
<feature type="transmembrane region" description="Helical" evidence="13">
    <location>
        <begin position="49"/>
        <end position="70"/>
    </location>
</feature>
<keyword evidence="7 13" id="KW-0812">Transmembrane</keyword>
<comment type="similarity">
    <text evidence="2 13">Belongs to the HAK/KUP transporter (TC 2.A.72) family.</text>
</comment>
<feature type="transmembrane region" description="Helical" evidence="13">
    <location>
        <begin position="287"/>
        <end position="311"/>
    </location>
</feature>
<keyword evidence="12 13" id="KW-0472">Membrane</keyword>
<sequence length="625" mass="70927">MMNESSTEKKNELSISFAALGVVFGDIGTSPLYAFGQVIKYFPINDYNIYGILSLIFWSLIIIVSFKYLVIVFRADNDGEGGIIALAGIIRQKIKKPGGWLLFITLVGIGLIIGDGILTPAISILSAVEGLESLSPNLAKYVLPVTLIILFFLFKMQSIGTGKIGVYFAPVMLIWFITIGVLGFLQIIQNPKVLMAINPYYAIYFFMIHKYFALFILGGVFLVMTGGEALFADLGHFGKKAIRIGWFSVALPALLLCYFGQGALVLMHTEDIKYPFFSLSPDWFLPVMIILATIATIIASQAIISAAFSILKQASLLNLIPRLKIIYTSKFEKGQVYLPLINFILAIGTCSLVVVFQSSSNLADAYGIAVNLDMLITTVLVGIIAFYCWNWHMLKVVIFPLILVIELAFFAGNMPKLLTGGWIPILIAFLGFIVMYTWHCGFEKLRELHHRDALMDAFIIDELNQNKISRQTGMGLYIIDPYDCEGESLLHHLRLNRIFFENMVFIGIKIENKPYIPIQNKFELIKKAEGFYLIVIHYGFTEYINLPNELDEMFKRVNLPFGIIKNKLIYFIEIVFVEMTRERLKHMYLWQKRLFSLMIRNAVPDIQFYQLPYNKTIAIGTYYQF</sequence>
<feature type="transmembrane region" description="Helical" evidence="13">
    <location>
        <begin position="396"/>
        <end position="414"/>
    </location>
</feature>
<evidence type="ECO:0000256" key="1">
    <source>
        <dbReference type="ARBA" id="ARBA00004141"/>
    </source>
</evidence>
<evidence type="ECO:0000313" key="14">
    <source>
        <dbReference type="EMBL" id="PPK29573.1"/>
    </source>
</evidence>
<dbReference type="Pfam" id="PF22776">
    <property type="entry name" value="K_trans_C"/>
    <property type="match status" value="1"/>
</dbReference>
<protein>
    <recommendedName>
        <fullName evidence="13">Probable potassium transport system protein Kup</fullName>
    </recommendedName>
</protein>
<feature type="transmembrane region" description="Helical" evidence="13">
    <location>
        <begin position="420"/>
        <end position="438"/>
    </location>
</feature>
<keyword evidence="8 13" id="KW-0769">Symport</keyword>
<keyword evidence="10 13" id="KW-1133">Transmembrane helix</keyword>
<feature type="transmembrane region" description="Helical" evidence="13">
    <location>
        <begin position="166"/>
        <end position="188"/>
    </location>
</feature>
<evidence type="ECO:0000256" key="7">
    <source>
        <dbReference type="ARBA" id="ARBA00022692"/>
    </source>
</evidence>
<evidence type="ECO:0000256" key="5">
    <source>
        <dbReference type="ARBA" id="ARBA00022519"/>
    </source>
</evidence>
<feature type="transmembrane region" description="Helical" evidence="13">
    <location>
        <begin position="200"/>
        <end position="223"/>
    </location>
</feature>
<dbReference type="HAMAP" id="MF_01522">
    <property type="entry name" value="Kup"/>
    <property type="match status" value="1"/>
</dbReference>
<feature type="transmembrane region" description="Helical" evidence="13">
    <location>
        <begin position="100"/>
        <end position="126"/>
    </location>
</feature>
<evidence type="ECO:0000256" key="3">
    <source>
        <dbReference type="ARBA" id="ARBA00022448"/>
    </source>
</evidence>
<evidence type="ECO:0000256" key="9">
    <source>
        <dbReference type="ARBA" id="ARBA00022958"/>
    </source>
</evidence>
<dbReference type="InterPro" id="IPR053951">
    <property type="entry name" value="K_trans_N"/>
</dbReference>
<keyword evidence="3 13" id="KW-0813">Transport</keyword>
<organism evidence="14 15">
    <name type="scientific">Legionella pneumophila</name>
    <dbReference type="NCBI Taxonomy" id="446"/>
    <lineage>
        <taxon>Bacteria</taxon>
        <taxon>Pseudomonadati</taxon>
        <taxon>Pseudomonadota</taxon>
        <taxon>Gammaproteobacteria</taxon>
        <taxon>Legionellales</taxon>
        <taxon>Legionellaceae</taxon>
        <taxon>Legionella</taxon>
    </lineage>
</organism>
<dbReference type="Pfam" id="PF02705">
    <property type="entry name" value="K_trans"/>
    <property type="match status" value="1"/>
</dbReference>
<keyword evidence="4 13" id="KW-1003">Cell membrane</keyword>
<reference evidence="14 15" key="1">
    <citation type="submission" date="2018-02" db="EMBL/GenBank/DDBJ databases">
        <title>Draft genome sequences of four Legionella pneumophila clinical strains isolated in Ontario.</title>
        <authorList>
            <person name="Fortuna A."/>
            <person name="Ramnarine R."/>
            <person name="Li A."/>
            <person name="Frantz C."/>
            <person name="Mallo G."/>
        </authorList>
    </citation>
    <scope>NUCLEOTIDE SEQUENCE [LARGE SCALE GENOMIC DNA]</scope>
    <source>
        <strain evidence="14 15">LG61</strain>
    </source>
</reference>
<keyword evidence="11 13" id="KW-0406">Ion transport</keyword>
<comment type="function">
    <text evidence="13">Transport of potassium into the cell. Likely operates as a K(+):H(+) symporter.</text>
</comment>
<dbReference type="EMBL" id="PQWY01000016">
    <property type="protein sequence ID" value="PPK29573.1"/>
    <property type="molecule type" value="Genomic_DNA"/>
</dbReference>
<comment type="catalytic activity">
    <reaction evidence="13">
        <text>K(+)(in) + H(+)(in) = K(+)(out) + H(+)(out)</text>
        <dbReference type="Rhea" id="RHEA:28490"/>
        <dbReference type="ChEBI" id="CHEBI:15378"/>
        <dbReference type="ChEBI" id="CHEBI:29103"/>
    </reaction>
</comment>
<dbReference type="InterPro" id="IPR003855">
    <property type="entry name" value="K+_transporter"/>
</dbReference>
<keyword evidence="9 13" id="KW-0630">Potassium</keyword>
<evidence type="ECO:0000256" key="12">
    <source>
        <dbReference type="ARBA" id="ARBA00023136"/>
    </source>
</evidence>
<feature type="transmembrane region" description="Helical" evidence="13">
    <location>
        <begin position="244"/>
        <end position="267"/>
    </location>
</feature>
<evidence type="ECO:0000256" key="10">
    <source>
        <dbReference type="ARBA" id="ARBA00022989"/>
    </source>
</evidence>
<dbReference type="PANTHER" id="PTHR30540:SF79">
    <property type="entry name" value="LOW AFFINITY POTASSIUM TRANSPORT SYSTEM PROTEIN KUP"/>
    <property type="match status" value="1"/>
</dbReference>
<proteinExistence type="inferred from homology"/>
<dbReference type="RefSeq" id="WP_027228557.1">
    <property type="nucleotide sequence ID" value="NZ_CP017601.1"/>
</dbReference>
<keyword evidence="5" id="KW-0997">Cell inner membrane</keyword>
<dbReference type="GO" id="GO:0005886">
    <property type="term" value="C:plasma membrane"/>
    <property type="evidence" value="ECO:0007669"/>
    <property type="project" value="UniProtKB-SubCell"/>
</dbReference>
<evidence type="ECO:0000313" key="15">
    <source>
        <dbReference type="Proteomes" id="UP000239239"/>
    </source>
</evidence>
<evidence type="ECO:0000256" key="13">
    <source>
        <dbReference type="HAMAP-Rule" id="MF_01522"/>
    </source>
</evidence>
<dbReference type="AlphaFoldDB" id="A0A2S6EWK3"/>
<dbReference type="Proteomes" id="UP000239239">
    <property type="component" value="Unassembled WGS sequence"/>
</dbReference>
<dbReference type="PANTHER" id="PTHR30540">
    <property type="entry name" value="OSMOTIC STRESS POTASSIUM TRANSPORTER"/>
    <property type="match status" value="1"/>
</dbReference>
<evidence type="ECO:0000256" key="8">
    <source>
        <dbReference type="ARBA" id="ARBA00022847"/>
    </source>
</evidence>
<evidence type="ECO:0000256" key="6">
    <source>
        <dbReference type="ARBA" id="ARBA00022538"/>
    </source>
</evidence>
<evidence type="ECO:0000256" key="11">
    <source>
        <dbReference type="ARBA" id="ARBA00023065"/>
    </source>
</evidence>
<accession>A0A2S6EWK3</accession>